<comment type="caution">
    <text evidence="3">The sequence shown here is derived from an EMBL/GenBank/DDBJ whole genome shotgun (WGS) entry which is preliminary data.</text>
</comment>
<dbReference type="OrthoDB" id="2446457at2759"/>
<dbReference type="InterPro" id="IPR002492">
    <property type="entry name" value="Transposase_Tc1-like"/>
</dbReference>
<dbReference type="GO" id="GO:0006313">
    <property type="term" value="P:DNA transposition"/>
    <property type="evidence" value="ECO:0007669"/>
    <property type="project" value="InterPro"/>
</dbReference>
<dbReference type="GO" id="GO:0003677">
    <property type="term" value="F:DNA binding"/>
    <property type="evidence" value="ECO:0007669"/>
    <property type="project" value="InterPro"/>
</dbReference>
<dbReference type="InParanoid" id="A0A1C7N1B0"/>
<evidence type="ECO:0000313" key="3">
    <source>
        <dbReference type="EMBL" id="OBZ81154.1"/>
    </source>
</evidence>
<dbReference type="GO" id="GO:0015074">
    <property type="term" value="P:DNA integration"/>
    <property type="evidence" value="ECO:0007669"/>
    <property type="project" value="InterPro"/>
</dbReference>
<evidence type="ECO:0000259" key="2">
    <source>
        <dbReference type="Pfam" id="PF13358"/>
    </source>
</evidence>
<dbReference type="Pfam" id="PF01498">
    <property type="entry name" value="HTH_Tnp_Tc3_2"/>
    <property type="match status" value="1"/>
</dbReference>
<name>A0A1C7N1B0_9FUNG</name>
<evidence type="ECO:0000313" key="4">
    <source>
        <dbReference type="Proteomes" id="UP000093000"/>
    </source>
</evidence>
<keyword evidence="4" id="KW-1185">Reference proteome</keyword>
<reference evidence="3 4" key="1">
    <citation type="submission" date="2016-03" db="EMBL/GenBank/DDBJ databases">
        <title>Choanephora cucurbitarum.</title>
        <authorList>
            <person name="Min B."/>
            <person name="Park H."/>
            <person name="Park J.-H."/>
            <person name="Shin H.-D."/>
            <person name="Choi I.-G."/>
        </authorList>
    </citation>
    <scope>NUCLEOTIDE SEQUENCE [LARGE SCALE GENOMIC DNA]</scope>
    <source>
        <strain evidence="3 4">KUS-F28377</strain>
    </source>
</reference>
<dbReference type="InterPro" id="IPR038717">
    <property type="entry name" value="Tc1-like_DDE_dom"/>
</dbReference>
<dbReference type="InterPro" id="IPR036397">
    <property type="entry name" value="RNaseH_sf"/>
</dbReference>
<dbReference type="Gene3D" id="3.30.420.10">
    <property type="entry name" value="Ribonuclease H-like superfamily/Ribonuclease H"/>
    <property type="match status" value="2"/>
</dbReference>
<dbReference type="Proteomes" id="UP000093000">
    <property type="component" value="Unassembled WGS sequence"/>
</dbReference>
<evidence type="ECO:0000259" key="1">
    <source>
        <dbReference type="Pfam" id="PF01498"/>
    </source>
</evidence>
<protein>
    <submittedName>
        <fullName evidence="3">Transposable element Tc1 transposase</fullName>
    </submittedName>
</protein>
<dbReference type="Pfam" id="PF13358">
    <property type="entry name" value="DDE_3"/>
    <property type="match status" value="1"/>
</dbReference>
<dbReference type="AlphaFoldDB" id="A0A1C7N1B0"/>
<proteinExistence type="predicted"/>
<gene>
    <name evidence="3" type="primary">tc1a_0</name>
    <name evidence="3" type="ORF">A0J61_10797</name>
</gene>
<dbReference type="STRING" id="101091.A0A1C7N1B0"/>
<accession>A0A1C7N1B0</accession>
<sequence length="261" mass="30063">MPRVTNTTKLFYLNRAGHSQREIAGLVELPLLTVNSIIAHLRHLRFYAVKHELKKFGINVCRATVIEYLEDMGFSSYYAEKKPALAPQHKQKRLKLVQKHIERHQGGLGVIRQQCQAYKEEFTVPTEKFDKGSVMLWGCFWRGGAGPLVFVDGSAKEDRTFTFQEDGATCHTAAATRAWKTRHMINEFEFWPAQSPDLNPIEPLWWALELRIESRRQTADVKETLLESWNEIGHYLLMRLVDSMNDRCQAVIDAKGGPTKY</sequence>
<feature type="domain" description="Transposase Tc1-like" evidence="1">
    <location>
        <begin position="38"/>
        <end position="101"/>
    </location>
</feature>
<organism evidence="3 4">
    <name type="scientific">Choanephora cucurbitarum</name>
    <dbReference type="NCBI Taxonomy" id="101091"/>
    <lineage>
        <taxon>Eukaryota</taxon>
        <taxon>Fungi</taxon>
        <taxon>Fungi incertae sedis</taxon>
        <taxon>Mucoromycota</taxon>
        <taxon>Mucoromycotina</taxon>
        <taxon>Mucoromycetes</taxon>
        <taxon>Mucorales</taxon>
        <taxon>Mucorineae</taxon>
        <taxon>Choanephoraceae</taxon>
        <taxon>Choanephoroideae</taxon>
        <taxon>Choanephora</taxon>
    </lineage>
</organism>
<dbReference type="EMBL" id="LUGH01001400">
    <property type="protein sequence ID" value="OBZ81154.1"/>
    <property type="molecule type" value="Genomic_DNA"/>
</dbReference>
<feature type="domain" description="Tc1-like transposase DDE" evidence="2">
    <location>
        <begin position="165"/>
        <end position="223"/>
    </location>
</feature>